<reference evidence="3" key="1">
    <citation type="submission" date="2022-07" db="EMBL/GenBank/DDBJ databases">
        <authorList>
            <person name="Macas J."/>
            <person name="Novak P."/>
            <person name="Neumann P."/>
        </authorList>
    </citation>
    <scope>NUCLEOTIDE SEQUENCE</scope>
</reference>
<dbReference type="NCBIfam" id="TIGR01640">
    <property type="entry name" value="F_box_assoc_1"/>
    <property type="match status" value="1"/>
</dbReference>
<dbReference type="CDD" id="cd22157">
    <property type="entry name" value="F-box_AtFBW1-like"/>
    <property type="match status" value="1"/>
</dbReference>
<protein>
    <recommendedName>
        <fullName evidence="5">F-box domain-containing protein</fullName>
    </recommendedName>
</protein>
<keyword evidence="4" id="KW-1185">Reference proteome</keyword>
<accession>A0AAV0CLA4</accession>
<feature type="domain" description="F-box" evidence="1">
    <location>
        <begin position="25"/>
        <end position="59"/>
    </location>
</feature>
<gene>
    <name evidence="3" type="ORF">CEPIT_LOCUS6609</name>
</gene>
<dbReference type="AlphaFoldDB" id="A0AAV0CLA4"/>
<dbReference type="Proteomes" id="UP001152523">
    <property type="component" value="Unassembled WGS sequence"/>
</dbReference>
<dbReference type="InterPro" id="IPR001810">
    <property type="entry name" value="F-box_dom"/>
</dbReference>
<organism evidence="3 4">
    <name type="scientific">Cuscuta epithymum</name>
    <dbReference type="NCBI Taxonomy" id="186058"/>
    <lineage>
        <taxon>Eukaryota</taxon>
        <taxon>Viridiplantae</taxon>
        <taxon>Streptophyta</taxon>
        <taxon>Embryophyta</taxon>
        <taxon>Tracheophyta</taxon>
        <taxon>Spermatophyta</taxon>
        <taxon>Magnoliopsida</taxon>
        <taxon>eudicotyledons</taxon>
        <taxon>Gunneridae</taxon>
        <taxon>Pentapetalae</taxon>
        <taxon>asterids</taxon>
        <taxon>lamiids</taxon>
        <taxon>Solanales</taxon>
        <taxon>Convolvulaceae</taxon>
        <taxon>Cuscuteae</taxon>
        <taxon>Cuscuta</taxon>
        <taxon>Cuscuta subgen. Cuscuta</taxon>
    </lineage>
</organism>
<evidence type="ECO:0008006" key="5">
    <source>
        <dbReference type="Google" id="ProtNLM"/>
    </source>
</evidence>
<evidence type="ECO:0000259" key="2">
    <source>
        <dbReference type="Pfam" id="PF08268"/>
    </source>
</evidence>
<sequence length="375" mass="43090">MARKKLKTGGNDTNTAEASHWIFHDDITSEILKRLPARELMQVKCVCKDWMRLIRDPNFAESHMSHARAQPEASYILFLSNTGAFAADHTLSFKKSRVPANPGLFRTHMPCSNTAYGLICFCSRASRPGSRNSSNIVYNLSTGEKRDLPPPTIPAAFKTYALGFDPTIKRYKVLHFGQKRRCQILTLERNSSWRTLIDDDVPRFQYERGRFHYESGYGRYPKLDSIHVDGKIYFIETGSYQNDPISIRFFDLTSEKFGTIESPPLFYPYYSIPRLAEAGTNLGFVSWQMVSGTFPNFECSFWVLDQNWALKGAFSMRFDMIWGSIGTNKLVLGREGLFLFDIEASTRKKLKKERDEYTHVLCNHIENIFPLSTTK</sequence>
<dbReference type="InterPro" id="IPR017451">
    <property type="entry name" value="F-box-assoc_interact_dom"/>
</dbReference>
<dbReference type="Gene3D" id="1.20.1280.50">
    <property type="match status" value="1"/>
</dbReference>
<dbReference type="PANTHER" id="PTHR31111:SF125">
    <property type="entry name" value="F-BOX PROTEIN CPR30-LIKE"/>
    <property type="match status" value="1"/>
</dbReference>
<dbReference type="PANTHER" id="PTHR31111">
    <property type="entry name" value="BNAA05G37150D PROTEIN-RELATED"/>
    <property type="match status" value="1"/>
</dbReference>
<evidence type="ECO:0000313" key="3">
    <source>
        <dbReference type="EMBL" id="CAH9078825.1"/>
    </source>
</evidence>
<dbReference type="InterPro" id="IPR013187">
    <property type="entry name" value="F-box-assoc_dom_typ3"/>
</dbReference>
<dbReference type="Pfam" id="PF00646">
    <property type="entry name" value="F-box"/>
    <property type="match status" value="1"/>
</dbReference>
<dbReference type="EMBL" id="CAMAPF010000033">
    <property type="protein sequence ID" value="CAH9078825.1"/>
    <property type="molecule type" value="Genomic_DNA"/>
</dbReference>
<evidence type="ECO:0000259" key="1">
    <source>
        <dbReference type="Pfam" id="PF00646"/>
    </source>
</evidence>
<dbReference type="Pfam" id="PF08268">
    <property type="entry name" value="FBA_3"/>
    <property type="match status" value="1"/>
</dbReference>
<name>A0AAV0CLA4_9ASTE</name>
<dbReference type="SUPFAM" id="SSF81383">
    <property type="entry name" value="F-box domain"/>
    <property type="match status" value="1"/>
</dbReference>
<dbReference type="InterPro" id="IPR036047">
    <property type="entry name" value="F-box-like_dom_sf"/>
</dbReference>
<comment type="caution">
    <text evidence="3">The sequence shown here is derived from an EMBL/GenBank/DDBJ whole genome shotgun (WGS) entry which is preliminary data.</text>
</comment>
<evidence type="ECO:0000313" key="4">
    <source>
        <dbReference type="Proteomes" id="UP001152523"/>
    </source>
</evidence>
<feature type="domain" description="F-box associated beta-propeller type 3" evidence="2">
    <location>
        <begin position="108"/>
        <end position="306"/>
    </location>
</feature>
<proteinExistence type="predicted"/>